<feature type="compositionally biased region" description="Gly residues" evidence="12">
    <location>
        <begin position="1479"/>
        <end position="1491"/>
    </location>
</feature>
<feature type="compositionally biased region" description="Gly residues" evidence="12">
    <location>
        <begin position="1500"/>
        <end position="1523"/>
    </location>
</feature>
<evidence type="ECO:0000256" key="7">
    <source>
        <dbReference type="ARBA" id="ARBA00022692"/>
    </source>
</evidence>
<feature type="compositionally biased region" description="Polar residues" evidence="12">
    <location>
        <begin position="626"/>
        <end position="639"/>
    </location>
</feature>
<dbReference type="InterPro" id="IPR036097">
    <property type="entry name" value="HisK_dim/P_sf"/>
</dbReference>
<dbReference type="InterPro" id="IPR003661">
    <property type="entry name" value="HisK_dim/P_dom"/>
</dbReference>
<dbReference type="CDD" id="cd00082">
    <property type="entry name" value="HisKA"/>
    <property type="match status" value="1"/>
</dbReference>
<evidence type="ECO:0000256" key="12">
    <source>
        <dbReference type="SAM" id="MobiDB-lite"/>
    </source>
</evidence>
<feature type="domain" description="Response regulatory" evidence="15">
    <location>
        <begin position="706"/>
        <end position="824"/>
    </location>
</feature>
<evidence type="ECO:0000256" key="4">
    <source>
        <dbReference type="ARBA" id="ARBA00012438"/>
    </source>
</evidence>
<evidence type="ECO:0000256" key="1">
    <source>
        <dbReference type="ARBA" id="ARBA00000085"/>
    </source>
</evidence>
<dbReference type="PRINTS" id="PR00344">
    <property type="entry name" value="BCTRLSENSOR"/>
</dbReference>
<evidence type="ECO:0000256" key="9">
    <source>
        <dbReference type="ARBA" id="ARBA00022989"/>
    </source>
</evidence>
<comment type="subcellular location">
    <subcellularLocation>
        <location evidence="2">Membrane</location>
        <topology evidence="2">Multi-pass membrane protein</topology>
    </subcellularLocation>
</comment>
<accession>A0A150G9K7</accession>
<dbReference type="PANTHER" id="PTHR43047:SF71">
    <property type="entry name" value="HISTIDINE KINASE CONTAINING CHEY-HOMOLOGOUS RECEIVER DOMAIN-RELATED"/>
    <property type="match status" value="1"/>
</dbReference>
<dbReference type="PANTHER" id="PTHR43047">
    <property type="entry name" value="TWO-COMPONENT HISTIDINE PROTEIN KINASE"/>
    <property type="match status" value="1"/>
</dbReference>
<dbReference type="PROSITE" id="PS50110">
    <property type="entry name" value="RESPONSE_REGULATORY"/>
    <property type="match status" value="2"/>
</dbReference>
<feature type="transmembrane region" description="Helical" evidence="13">
    <location>
        <begin position="141"/>
        <end position="158"/>
    </location>
</feature>
<dbReference type="Gene3D" id="3.30.565.10">
    <property type="entry name" value="Histidine kinase-like ATPase, C-terminal domain"/>
    <property type="match status" value="1"/>
</dbReference>
<dbReference type="STRING" id="33097.A0A150G9K7"/>
<evidence type="ECO:0000256" key="11">
    <source>
        <dbReference type="PROSITE-ProRule" id="PRU00169"/>
    </source>
</evidence>
<feature type="region of interest" description="Disordered" evidence="12">
    <location>
        <begin position="1473"/>
        <end position="1526"/>
    </location>
</feature>
<evidence type="ECO:0000256" key="5">
    <source>
        <dbReference type="ARBA" id="ARBA00022553"/>
    </source>
</evidence>
<feature type="compositionally biased region" description="Gly residues" evidence="12">
    <location>
        <begin position="523"/>
        <end position="537"/>
    </location>
</feature>
<feature type="domain" description="Histidine kinase" evidence="14">
    <location>
        <begin position="272"/>
        <end position="490"/>
    </location>
</feature>
<comment type="caution">
    <text evidence="16">The sequence shown here is derived from an EMBL/GenBank/DDBJ whole genome shotgun (WGS) entry which is preliminary data.</text>
</comment>
<proteinExistence type="inferred from homology"/>
<feature type="compositionally biased region" description="Low complexity" evidence="12">
    <location>
        <begin position="1400"/>
        <end position="1413"/>
    </location>
</feature>
<evidence type="ECO:0000256" key="3">
    <source>
        <dbReference type="ARBA" id="ARBA00008130"/>
    </source>
</evidence>
<name>A0A150G9K7_GONPE</name>
<dbReference type="PROSITE" id="PS50109">
    <property type="entry name" value="HIS_KIN"/>
    <property type="match status" value="1"/>
</dbReference>
<dbReference type="FunFam" id="3.30.565.10:FF:000010">
    <property type="entry name" value="Sensor histidine kinase RcsC"/>
    <property type="match status" value="1"/>
</dbReference>
<dbReference type="EC" id="2.7.13.3" evidence="4"/>
<evidence type="ECO:0000256" key="6">
    <source>
        <dbReference type="ARBA" id="ARBA00022679"/>
    </source>
</evidence>
<sequence>MDSQALVFRGAALDIVPAAVYDRSTSIFLTALAIDLLNILFERQTIKLDCVLLPTFIKGMASTTNVLVRFYTPVVGLTNLGRPVVIQRYICWMHTTPSILMLLKMISTSITPREAAVAILFDEIMVVTGVIALVTTGWQRVFWSCITHLAMLPVVPYMHKAFTEAMEQVRTRPLQLTMLCIYVLNLILWCTFAVTWDLALLGWISVMTEEVLYVACDFSAKVLFSSTLMLSSFKEFEARRESAMRVIESSSKAKLIAELQALLEQKERFMSSVSHELRTPLNGIIGISEGMLSGCCGVLPEGVRRQIYIIRTSGARLLALINDVMDAAALRQNKLVLKQEQVVLRHVVDDVLDLTRSLVDSEVQLVNLVPPRMLVVGDTGRIVQILNNLLGNAAKFTRRGQIRVTARQVEGGRKVAVTVSDTGIGIPRNKLATIFLPFEQVDMSISRKYGGFGLGLNIVQELVKAHGGTINVSSIEGKGSTFTFTLPLARAMGRESLEEAKAAAKRSQQGLGIAITDASSSQVGGGSVSGSGAGPAGKDGTSGSVTASGISPRGAGGGDDSSTIVSSSDASRRPGQKGSTAGGVPNPAEVEQYGELNYNAAELSALASSRPYAQSARESLPASYEGNRSSSAHSPSIQPAVSMRSGRSGGPPSAAPVPARSRGDSSISGAGGAAVGGTSDVPQLASDAKIVHGPRPFHYTMYKRFLLLSVDDDHVNQSVIKSLLSSTGYEVVAVPSGPEALRYVSTAPALPDLVLLDCMMPEMDGYEVLQRLRAMTPHVHLPIIMVSAQTEEDHVVCGLDLGADDYVTKPFKRNELLARIRAQLVYGDWEQDEGALETLSSLAIGEVGGASAGHASPGNGGSSMHILDSGNNMGDAAHAAAAAAAAAATAALSPGGLADSGRRNSLPGVGGSDQRLIVCIDDDDVNQVVLQGMLTSQHYRYVRASTGSQGLSYVCGTNSGGIPPDLVLLDCSLPDMTGFDVCRCIRQMYNKQQVPIIMLSARHNESAVVEGLKCGANTYVTKPFRRNELLARIRLHLRSREAHHGSTPDSSNEDSDPRAGSNAASALTDAGASTPGKSSNGGRALQRAHDPVVASAAAAVGPGSMDAVRVWPEAAVLVVAVADYGGLCRMLLPAEMAELSGRMLAAFDRAVTAHGAVRVEASSGVMSAAMLPAAVAPGPGAAADPADAALGLRLATLHRVGRALIEAAATIGVPGTNTCLQLQQALALGPLMGHSTPPVFGGLPGQGGGAGSGMLYFGPVLAELLDLARRAPPMTIVTPDMEAQALRSSGATADIRGPLFLEADDVGGPAAAALAARRLWLVEAHPLAHQYLPPQLLHAASNVLRAGGFFNRSGTDDMDKSSLAASTVAGPSPLGPRGGGQGGSTLASGLSGGAGGGAGSASHGHGAAGGSSLLGAGEHGGQAAASAASTSVGFNTSLGFGLYGGHNISRAASRAFSQTFGLDSDALGRMGQQLAASGGNTGTGSGNGASQGSGATTGVSPGGATGSARGGGGSTGSPLGGGQNMIDSSSGGAAGITFSLQAAAAAVGASTGGGSGPSGVAANADLYSIGGGSSVLLSVPPSNPFAVPHAPSGPSFLYGTAATPGLRASGGVPSAVGGGGSGSQVSPSEQDAMAEPHIRALRNELAVMRQQLEALQSGSASVRSEAHAGTSGGSHAQPPPTPQALLVQHLQQQQQQAAQQQQQPQHFLAPAVQAGPQHADSGALQSLASVGEQGLVGARGSEAGGGGLVAAASGSIGGESLGAGLAEKAQKKGSKLTRLFGKSSKSGAK</sequence>
<keyword evidence="8" id="KW-0418">Kinase</keyword>
<feature type="compositionally biased region" description="Gly residues" evidence="12">
    <location>
        <begin position="1390"/>
        <end position="1399"/>
    </location>
</feature>
<dbReference type="Gene3D" id="1.20.1070.10">
    <property type="entry name" value="Rhodopsin 7-helix transmembrane proteins"/>
    <property type="match status" value="1"/>
</dbReference>
<feature type="region of interest" description="Disordered" evidence="12">
    <location>
        <begin position="1040"/>
        <end position="1088"/>
    </location>
</feature>
<evidence type="ECO:0000256" key="10">
    <source>
        <dbReference type="ARBA" id="ARBA00023136"/>
    </source>
</evidence>
<dbReference type="CDD" id="cd17574">
    <property type="entry name" value="REC_OmpR"/>
    <property type="match status" value="2"/>
</dbReference>
<dbReference type="InterPro" id="IPR001789">
    <property type="entry name" value="Sig_transdc_resp-reg_receiver"/>
</dbReference>
<dbReference type="EMBL" id="LSYV01000046">
    <property type="protein sequence ID" value="KXZ46245.1"/>
    <property type="molecule type" value="Genomic_DNA"/>
</dbReference>
<dbReference type="OrthoDB" id="60033at2759"/>
<dbReference type="SMART" id="SM00388">
    <property type="entry name" value="HisKA"/>
    <property type="match status" value="1"/>
</dbReference>
<dbReference type="Proteomes" id="UP000075714">
    <property type="component" value="Unassembled WGS sequence"/>
</dbReference>
<evidence type="ECO:0000313" key="17">
    <source>
        <dbReference type="Proteomes" id="UP000075714"/>
    </source>
</evidence>
<keyword evidence="6" id="KW-0808">Transferase</keyword>
<dbReference type="InterPro" id="IPR001425">
    <property type="entry name" value="Arc/bac/fun_rhodopsins"/>
</dbReference>
<dbReference type="InterPro" id="IPR036890">
    <property type="entry name" value="HATPase_C_sf"/>
</dbReference>
<dbReference type="InterPro" id="IPR003594">
    <property type="entry name" value="HATPase_dom"/>
</dbReference>
<feature type="domain" description="Response regulatory" evidence="15">
    <location>
        <begin position="916"/>
        <end position="1037"/>
    </location>
</feature>
<gene>
    <name evidence="16" type="ORF">GPECTOR_45g115</name>
</gene>
<feature type="region of interest" description="Disordered" evidence="12">
    <location>
        <begin position="1360"/>
        <end position="1413"/>
    </location>
</feature>
<keyword evidence="10 13" id="KW-0472">Membrane</keyword>
<comment type="catalytic activity">
    <reaction evidence="1">
        <text>ATP + protein L-histidine = ADP + protein N-phospho-L-histidine.</text>
        <dbReference type="EC" id="2.7.13.3"/>
    </reaction>
</comment>
<dbReference type="SUPFAM" id="SSF55874">
    <property type="entry name" value="ATPase domain of HSP90 chaperone/DNA topoisomerase II/histidine kinase"/>
    <property type="match status" value="1"/>
</dbReference>
<keyword evidence="5 11" id="KW-0597">Phosphoprotein</keyword>
<keyword evidence="9 13" id="KW-1133">Transmembrane helix</keyword>
<dbReference type="GO" id="GO:0000155">
    <property type="term" value="F:phosphorelay sensor kinase activity"/>
    <property type="evidence" value="ECO:0007669"/>
    <property type="project" value="InterPro"/>
</dbReference>
<protein>
    <recommendedName>
        <fullName evidence="4">histidine kinase</fullName>
        <ecNumber evidence="4">2.7.13.3</ecNumber>
    </recommendedName>
</protein>
<reference evidence="17" key="1">
    <citation type="journal article" date="2016" name="Nat. Commun.">
        <title>The Gonium pectorale genome demonstrates co-option of cell cycle regulation during the evolution of multicellularity.</title>
        <authorList>
            <person name="Hanschen E.R."/>
            <person name="Marriage T.N."/>
            <person name="Ferris P.J."/>
            <person name="Hamaji T."/>
            <person name="Toyoda A."/>
            <person name="Fujiyama A."/>
            <person name="Neme R."/>
            <person name="Noguchi H."/>
            <person name="Minakuchi Y."/>
            <person name="Suzuki M."/>
            <person name="Kawai-Toyooka H."/>
            <person name="Smith D.R."/>
            <person name="Sparks H."/>
            <person name="Anderson J."/>
            <person name="Bakaric R."/>
            <person name="Luria V."/>
            <person name="Karger A."/>
            <person name="Kirschner M.W."/>
            <person name="Durand P.M."/>
            <person name="Michod R.E."/>
            <person name="Nozaki H."/>
            <person name="Olson B.J."/>
        </authorList>
    </citation>
    <scope>NUCLEOTIDE SEQUENCE [LARGE SCALE GENOMIC DNA]</scope>
    <source>
        <strain evidence="17">NIES-2863</strain>
    </source>
</reference>
<dbReference type="Gene3D" id="1.10.287.130">
    <property type="match status" value="1"/>
</dbReference>
<dbReference type="Pfam" id="PF02518">
    <property type="entry name" value="HATPase_c"/>
    <property type="match status" value="1"/>
</dbReference>
<feature type="region of interest" description="Disordered" evidence="12">
    <location>
        <begin position="618"/>
        <end position="679"/>
    </location>
</feature>
<dbReference type="CDD" id="cd16922">
    <property type="entry name" value="HATPase_EvgS-ArcB-TorS-like"/>
    <property type="match status" value="1"/>
</dbReference>
<dbReference type="Pfam" id="PF00072">
    <property type="entry name" value="Response_reg"/>
    <property type="match status" value="2"/>
</dbReference>
<comment type="similarity">
    <text evidence="3">Belongs to the archaeal/bacterial/fungal opsin family.</text>
</comment>
<feature type="transmembrane region" description="Helical" evidence="13">
    <location>
        <begin position="179"/>
        <end position="204"/>
    </location>
</feature>
<evidence type="ECO:0000313" key="16">
    <source>
        <dbReference type="EMBL" id="KXZ46245.1"/>
    </source>
</evidence>
<dbReference type="Pfam" id="PF01036">
    <property type="entry name" value="Bac_rhodopsin"/>
    <property type="match status" value="1"/>
</dbReference>
<feature type="modified residue" description="4-aspartylphosphate" evidence="11">
    <location>
        <position position="757"/>
    </location>
</feature>
<dbReference type="SMART" id="SM01021">
    <property type="entry name" value="Bac_rhodopsin"/>
    <property type="match status" value="1"/>
</dbReference>
<dbReference type="GO" id="GO:0016020">
    <property type="term" value="C:membrane"/>
    <property type="evidence" value="ECO:0007669"/>
    <property type="project" value="UniProtKB-SubCell"/>
</dbReference>
<dbReference type="SMART" id="SM00387">
    <property type="entry name" value="HATPase_c"/>
    <property type="match status" value="1"/>
</dbReference>
<dbReference type="SUPFAM" id="SSF81321">
    <property type="entry name" value="Family A G protein-coupled receptor-like"/>
    <property type="match status" value="1"/>
</dbReference>
<feature type="region of interest" description="Disordered" evidence="12">
    <location>
        <begin position="516"/>
        <end position="588"/>
    </location>
</feature>
<feature type="modified residue" description="4-aspartylphosphate" evidence="11">
    <location>
        <position position="970"/>
    </location>
</feature>
<feature type="transmembrane region" description="Helical" evidence="13">
    <location>
        <begin position="115"/>
        <end position="135"/>
    </location>
</feature>
<dbReference type="InterPro" id="IPR005467">
    <property type="entry name" value="His_kinase_dom"/>
</dbReference>
<evidence type="ECO:0000259" key="14">
    <source>
        <dbReference type="PROSITE" id="PS50109"/>
    </source>
</evidence>
<keyword evidence="17" id="KW-1185">Reference proteome</keyword>
<feature type="region of interest" description="Disordered" evidence="12">
    <location>
        <begin position="1609"/>
        <end position="1628"/>
    </location>
</feature>
<feature type="compositionally biased region" description="Low complexity" evidence="12">
    <location>
        <begin position="560"/>
        <end position="569"/>
    </location>
</feature>
<evidence type="ECO:0000256" key="2">
    <source>
        <dbReference type="ARBA" id="ARBA00004141"/>
    </source>
</evidence>
<feature type="region of interest" description="Disordered" evidence="12">
    <location>
        <begin position="1656"/>
        <end position="1682"/>
    </location>
</feature>
<dbReference type="SUPFAM" id="SSF47384">
    <property type="entry name" value="Homodimeric domain of signal transducing histidine kinase"/>
    <property type="match status" value="1"/>
</dbReference>
<dbReference type="InterPro" id="IPR011006">
    <property type="entry name" value="CheY-like_superfamily"/>
</dbReference>
<dbReference type="Pfam" id="PF00512">
    <property type="entry name" value="HisKA"/>
    <property type="match status" value="1"/>
</dbReference>
<feature type="compositionally biased region" description="Low complexity" evidence="12">
    <location>
        <begin position="644"/>
        <end position="668"/>
    </location>
</feature>
<feature type="region of interest" description="Disordered" evidence="12">
    <location>
        <begin position="1766"/>
        <end position="1789"/>
    </location>
</feature>
<dbReference type="InterPro" id="IPR004358">
    <property type="entry name" value="Sig_transdc_His_kin-like_C"/>
</dbReference>
<evidence type="ECO:0000259" key="15">
    <source>
        <dbReference type="PROSITE" id="PS50110"/>
    </source>
</evidence>
<dbReference type="SUPFAM" id="SSF52172">
    <property type="entry name" value="CheY-like"/>
    <property type="match status" value="2"/>
</dbReference>
<dbReference type="SMART" id="SM00448">
    <property type="entry name" value="REC"/>
    <property type="match status" value="2"/>
</dbReference>
<keyword evidence="7 13" id="KW-0812">Transmembrane</keyword>
<dbReference type="Gene3D" id="3.40.50.2300">
    <property type="match status" value="2"/>
</dbReference>
<evidence type="ECO:0000256" key="13">
    <source>
        <dbReference type="SAM" id="Phobius"/>
    </source>
</evidence>
<organism evidence="16 17">
    <name type="scientific">Gonium pectorale</name>
    <name type="common">Green alga</name>
    <dbReference type="NCBI Taxonomy" id="33097"/>
    <lineage>
        <taxon>Eukaryota</taxon>
        <taxon>Viridiplantae</taxon>
        <taxon>Chlorophyta</taxon>
        <taxon>core chlorophytes</taxon>
        <taxon>Chlorophyceae</taxon>
        <taxon>CS clade</taxon>
        <taxon>Chlamydomonadales</taxon>
        <taxon>Volvocaceae</taxon>
        <taxon>Gonium</taxon>
    </lineage>
</organism>
<evidence type="ECO:0000256" key="8">
    <source>
        <dbReference type="ARBA" id="ARBA00022777"/>
    </source>
</evidence>